<keyword evidence="2" id="KW-1185">Reference proteome</keyword>
<comment type="caution">
    <text evidence="1">The sequence shown here is derived from an EMBL/GenBank/DDBJ whole genome shotgun (WGS) entry which is preliminary data.</text>
</comment>
<dbReference type="OrthoDB" id="37297at2759"/>
<dbReference type="SUPFAM" id="SSF52833">
    <property type="entry name" value="Thioredoxin-like"/>
    <property type="match status" value="1"/>
</dbReference>
<dbReference type="AlphaFoldDB" id="A0A8S3SW99"/>
<proteinExistence type="predicted"/>
<organism evidence="1 2">
    <name type="scientific">Mytilus edulis</name>
    <name type="common">Blue mussel</name>
    <dbReference type="NCBI Taxonomy" id="6550"/>
    <lineage>
        <taxon>Eukaryota</taxon>
        <taxon>Metazoa</taxon>
        <taxon>Spiralia</taxon>
        <taxon>Lophotrochozoa</taxon>
        <taxon>Mollusca</taxon>
        <taxon>Bivalvia</taxon>
        <taxon>Autobranchia</taxon>
        <taxon>Pteriomorphia</taxon>
        <taxon>Mytilida</taxon>
        <taxon>Mytiloidea</taxon>
        <taxon>Mytilidae</taxon>
        <taxon>Mytilinae</taxon>
        <taxon>Mytilus</taxon>
    </lineage>
</organism>
<name>A0A8S3SW99_MYTED</name>
<dbReference type="Gene3D" id="3.40.30.10">
    <property type="entry name" value="Glutaredoxin"/>
    <property type="match status" value="1"/>
</dbReference>
<dbReference type="Proteomes" id="UP000683360">
    <property type="component" value="Unassembled WGS sequence"/>
</dbReference>
<evidence type="ECO:0000313" key="2">
    <source>
        <dbReference type="Proteomes" id="UP000683360"/>
    </source>
</evidence>
<accession>A0A8S3SW99</accession>
<evidence type="ECO:0000313" key="1">
    <source>
        <dbReference type="EMBL" id="CAG2225600.1"/>
    </source>
</evidence>
<reference evidence="1" key="1">
    <citation type="submission" date="2021-03" db="EMBL/GenBank/DDBJ databases">
        <authorList>
            <person name="Bekaert M."/>
        </authorList>
    </citation>
    <scope>NUCLEOTIDE SEQUENCE</scope>
</reference>
<evidence type="ECO:0008006" key="3">
    <source>
        <dbReference type="Google" id="ProtNLM"/>
    </source>
</evidence>
<protein>
    <recommendedName>
        <fullName evidence="3">Thioredoxin-like fold domain-containing protein</fullName>
    </recommendedName>
</protein>
<gene>
    <name evidence="1" type="ORF">MEDL_38727</name>
</gene>
<dbReference type="PANTHER" id="PTHR33875">
    <property type="entry name" value="OS09G0542200 PROTEIN"/>
    <property type="match status" value="1"/>
</dbReference>
<dbReference type="PANTHER" id="PTHR33875:SF2">
    <property type="entry name" value="ACR183CP"/>
    <property type="match status" value="1"/>
</dbReference>
<dbReference type="InterPro" id="IPR036249">
    <property type="entry name" value="Thioredoxin-like_sf"/>
</dbReference>
<dbReference type="EMBL" id="CAJPWZ010001854">
    <property type="protein sequence ID" value="CAG2225600.1"/>
    <property type="molecule type" value="Genomic_DNA"/>
</dbReference>
<sequence>MTKFRQSQPIIIAQHARDITVNSKKMFGKIIFLILPLAFETTPVPPRPLGFIYGEQSTNVTPVEFDVYMGPLCPDSQDALPTLVKLADHYGPDKLRLRMHLFPLPYHRNSFLVAMGTHSVDKMTNGNMTFIWAQNVYSHLDIFYDKTLTEDQVIMKMIELAKSMGLPEVEFKQLATNSGINHECRVEWKHGCSRVTSTPTFMINDVVVAEDDQSNRSEADWIKIIDPILNQV</sequence>